<evidence type="ECO:0000313" key="3">
    <source>
        <dbReference type="Proteomes" id="UP000005954"/>
    </source>
</evidence>
<sequence length="311" mass="34187">MDIHLHLGAHRAASTSFQFYMRSNAETLGDGGVGYWGPPRLRKGLFHGVTPVASVMSAAQQIERARGRIALRLAKLEARGLRALVVSDENMLGSVRHNLRHRQLYPAAGQRLARYRHAMGGRVDRVILCIRAPQHYWASAYAFSLMRIGQVPGRAELSEIAAMPRSWRDVVTDLACALPDTEIIVLPHERLAPYPEARLAALLGRADVPRKHAREVRNARPSTAALVARLTECGLDPGPYAKMAEGAGLFDREARARMAETYADDLYWLRAGADGLARICEETTPETAGTNPDPGAIRRGQSNGTQARRMA</sequence>
<dbReference type="InterPro" id="IPR027417">
    <property type="entry name" value="P-loop_NTPase"/>
</dbReference>
<organism evidence="2 3">
    <name type="scientific">Roseovarius nubinhibens (strain ATCC BAA-591 / DSM 15170 / ISM)</name>
    <dbReference type="NCBI Taxonomy" id="89187"/>
    <lineage>
        <taxon>Bacteria</taxon>
        <taxon>Pseudomonadati</taxon>
        <taxon>Pseudomonadota</taxon>
        <taxon>Alphaproteobacteria</taxon>
        <taxon>Rhodobacterales</taxon>
        <taxon>Roseobacteraceae</taxon>
        <taxon>Roseovarius</taxon>
    </lineage>
</organism>
<feature type="compositionally biased region" description="Polar residues" evidence="1">
    <location>
        <begin position="300"/>
        <end position="311"/>
    </location>
</feature>
<dbReference type="SUPFAM" id="SSF52540">
    <property type="entry name" value="P-loop containing nucleoside triphosphate hydrolases"/>
    <property type="match status" value="1"/>
</dbReference>
<keyword evidence="3" id="KW-1185">Reference proteome</keyword>
<gene>
    <name evidence="2" type="ORF">ISM_16805</name>
</gene>
<dbReference type="EMBL" id="AALY01000002">
    <property type="protein sequence ID" value="EAP76545.1"/>
    <property type="molecule type" value="Genomic_DNA"/>
</dbReference>
<dbReference type="eggNOG" id="ENOG502Z9T4">
    <property type="taxonomic scope" value="Bacteria"/>
</dbReference>
<proteinExistence type="predicted"/>
<dbReference type="OrthoDB" id="8481769at2"/>
<reference evidence="2" key="1">
    <citation type="submission" date="2005-12" db="EMBL/GenBank/DDBJ databases">
        <authorList>
            <person name="Moran M.A."/>
            <person name="Ferriera S."/>
            <person name="Johnson J."/>
            <person name="Kravitz S."/>
            <person name="Halpern A."/>
            <person name="Remington K."/>
            <person name="Beeson K."/>
            <person name="Tran B."/>
            <person name="Rogers Y.-H."/>
            <person name="Friedman R."/>
            <person name="Venter J.C."/>
        </authorList>
    </citation>
    <scope>NUCLEOTIDE SEQUENCE [LARGE SCALE GENOMIC DNA]</scope>
    <source>
        <strain evidence="2">ISM</strain>
    </source>
</reference>
<dbReference type="HOGENOM" id="CLU_893955_0_0_5"/>
<accession>A3SQ05</accession>
<dbReference type="AlphaFoldDB" id="A3SQ05"/>
<comment type="caution">
    <text evidence="2">The sequence shown here is derived from an EMBL/GenBank/DDBJ whole genome shotgun (WGS) entry which is preliminary data.</text>
</comment>
<feature type="region of interest" description="Disordered" evidence="1">
    <location>
        <begin position="284"/>
        <end position="311"/>
    </location>
</feature>
<name>A3SQ05_ROSNI</name>
<evidence type="ECO:0000313" key="2">
    <source>
        <dbReference type="EMBL" id="EAP76545.1"/>
    </source>
</evidence>
<protein>
    <submittedName>
        <fullName evidence="2">Uncharacterized protein</fullName>
    </submittedName>
</protein>
<dbReference type="Proteomes" id="UP000005954">
    <property type="component" value="Unassembled WGS sequence"/>
</dbReference>
<dbReference type="RefSeq" id="WP_009815370.1">
    <property type="nucleotide sequence ID" value="NZ_CH724156.1"/>
</dbReference>
<evidence type="ECO:0000256" key="1">
    <source>
        <dbReference type="SAM" id="MobiDB-lite"/>
    </source>
</evidence>
<dbReference type="STRING" id="89187.ISM_16805"/>